<evidence type="ECO:0008006" key="4">
    <source>
        <dbReference type="Google" id="ProtNLM"/>
    </source>
</evidence>
<evidence type="ECO:0000313" key="2">
    <source>
        <dbReference type="EMBL" id="MBB6558269.1"/>
    </source>
</evidence>
<name>A0A7X0U803_9BURK</name>
<protein>
    <recommendedName>
        <fullName evidence="4">Lysozyme inhibitor LprI N-terminal domain-containing protein</fullName>
    </recommendedName>
</protein>
<accession>A0A7X0U803</accession>
<keyword evidence="3" id="KW-1185">Reference proteome</keyword>
<gene>
    <name evidence="2" type="ORF">HNP48_000933</name>
</gene>
<dbReference type="AlphaFoldDB" id="A0A7X0U803"/>
<feature type="signal peptide" evidence="1">
    <location>
        <begin position="1"/>
        <end position="22"/>
    </location>
</feature>
<reference evidence="2 3" key="1">
    <citation type="submission" date="2020-08" db="EMBL/GenBank/DDBJ databases">
        <title>Functional genomics of gut bacteria from endangered species of beetles.</title>
        <authorList>
            <person name="Carlos-Shanley C."/>
        </authorList>
    </citation>
    <scope>NUCLEOTIDE SEQUENCE [LARGE SCALE GENOMIC DNA]</scope>
    <source>
        <strain evidence="2 3">S00198</strain>
    </source>
</reference>
<proteinExistence type="predicted"/>
<comment type="caution">
    <text evidence="2">The sequence shown here is derived from an EMBL/GenBank/DDBJ whole genome shotgun (WGS) entry which is preliminary data.</text>
</comment>
<evidence type="ECO:0000256" key="1">
    <source>
        <dbReference type="SAM" id="SignalP"/>
    </source>
</evidence>
<evidence type="ECO:0000313" key="3">
    <source>
        <dbReference type="Proteomes" id="UP000575083"/>
    </source>
</evidence>
<dbReference type="Proteomes" id="UP000575083">
    <property type="component" value="Unassembled WGS sequence"/>
</dbReference>
<sequence>MALTRLSASSLLALALTGAAHASPTECGSGARYTAAQAEIDAALKTVGDGPQRNRARLESQLKTSGAARGWSQEQQAEMLRRAYSSAGYWELEKQKQPHVSTLMQAVTASSGPDPRLSKCTAAKQVKASAWAVADIHSRQYAYVAREVGIISQAVQTKAR</sequence>
<feature type="chain" id="PRO_5030624679" description="Lysozyme inhibitor LprI N-terminal domain-containing protein" evidence="1">
    <location>
        <begin position="23"/>
        <end position="160"/>
    </location>
</feature>
<dbReference type="RefSeq" id="WP_184855721.1">
    <property type="nucleotide sequence ID" value="NZ_JACHLK010000002.1"/>
</dbReference>
<keyword evidence="1" id="KW-0732">Signal</keyword>
<dbReference type="EMBL" id="JACHLK010000002">
    <property type="protein sequence ID" value="MBB6558269.1"/>
    <property type="molecule type" value="Genomic_DNA"/>
</dbReference>
<organism evidence="2 3">
    <name type="scientific">Acidovorax soli</name>
    <dbReference type="NCBI Taxonomy" id="592050"/>
    <lineage>
        <taxon>Bacteria</taxon>
        <taxon>Pseudomonadati</taxon>
        <taxon>Pseudomonadota</taxon>
        <taxon>Betaproteobacteria</taxon>
        <taxon>Burkholderiales</taxon>
        <taxon>Comamonadaceae</taxon>
        <taxon>Acidovorax</taxon>
    </lineage>
</organism>